<dbReference type="GO" id="GO:0005525">
    <property type="term" value="F:GTP binding"/>
    <property type="evidence" value="ECO:0007669"/>
    <property type="project" value="UniProtKB-KW"/>
</dbReference>
<comment type="caution">
    <text evidence="7">The sequence shown here is derived from an EMBL/GenBank/DDBJ whole genome shotgun (WGS) entry which is preliminary data.</text>
</comment>
<feature type="compositionally biased region" description="Basic and acidic residues" evidence="5">
    <location>
        <begin position="471"/>
        <end position="531"/>
    </location>
</feature>
<feature type="compositionally biased region" description="Basic and acidic residues" evidence="5">
    <location>
        <begin position="538"/>
        <end position="548"/>
    </location>
</feature>
<accession>A0AAE0VGA0</accession>
<gene>
    <name evidence="7" type="ORF">QTP70_027741</name>
</gene>
<keyword evidence="3" id="KW-0342">GTP-binding</keyword>
<dbReference type="AlphaFoldDB" id="A0AAE0VGA0"/>
<feature type="domain" description="AIG1-type G" evidence="6">
    <location>
        <begin position="219"/>
        <end position="419"/>
    </location>
</feature>
<evidence type="ECO:0000313" key="8">
    <source>
        <dbReference type="Proteomes" id="UP001274896"/>
    </source>
</evidence>
<sequence>QGSDSSLLEWNLVLCGSDEALKSSISDLILGLRKVKTGEVCGHRLRLEVMPALYNTHLSDKEVMNEILRCISLDNSVHAFLFIIPVGPVTDDEKGEIEMIQRTFSSRVCEHCIVLFTNKNFNKAAAINFVEQSSEMKELRHMCGDRYMILEKEKKNRRKQVPQLLEKVKNMKKTYTLQMYIEAQKDGTKQPLEDELAEMKNRIRRLKSKQQEACAEGENSTLRILLIGKTGNGKSATGNTILGRKEFESDICLTSMTRMCQKGFGEVQGRSVAVVDTPGLFDTTLSNEEVKEEIVKCISMLAPGPHAFIIVLSLEKFTEEEKETVNLIKMMFGPESAKYSIVLFTGGDKLKNKTLEDYLKINDHAYVNKLITDCGGRVHLFNNYTEDTKQVNKLLQMIEEMINFNRDNYFTNEMFKKAEMSIQQKQKQMLQDKEEQMQAEKEALKARFEEDLEQMRNNSEKERELLEEERENTFREREEALRREFEKKEEEQKEKWKKEIQRREEEEKRQTAENKRKMDEMMKELDDEKAKFLQQQTERAEHERALNERFEQQLKEAITELKLKQEEEIRKRDEEEQKRGKEKEEEREKWKRKIKEAESNDDFERKLREQEIRWTEQMREKDEELKRTKQRHAEELRAQEENHEQMRKKFEKEREQERNEQQETERRKREQIEKEYMECKKKIIQEYEEWEKILCPGFGSSGPPPMTATQNTLHRTLMLLPAGCGPMEKWAYVFSLGYPAWHSKRRKSNTPHPITEEILDVIQSCNPTTCPLDPIPSTMLQTILQDLLPFITTIINGSIASGHVPTAHQLKLNLSKTELLVIPGDSFPGQDLAISLHNPLIPTLATARNLGPA</sequence>
<dbReference type="InterPro" id="IPR045058">
    <property type="entry name" value="GIMA/IAN/Toc"/>
</dbReference>
<keyword evidence="4" id="KW-0175">Coiled coil</keyword>
<keyword evidence="2" id="KW-0547">Nucleotide-binding</keyword>
<evidence type="ECO:0000313" key="7">
    <source>
        <dbReference type="EMBL" id="KAK3557450.1"/>
    </source>
</evidence>
<dbReference type="PROSITE" id="PS51720">
    <property type="entry name" value="G_AIG1"/>
    <property type="match status" value="1"/>
</dbReference>
<feature type="region of interest" description="Disordered" evidence="5">
    <location>
        <begin position="452"/>
        <end position="548"/>
    </location>
</feature>
<name>A0AAE0VGA0_9TELE</name>
<dbReference type="Pfam" id="PF04548">
    <property type="entry name" value="AIG1"/>
    <property type="match status" value="2"/>
</dbReference>
<feature type="non-terminal residue" evidence="7">
    <location>
        <position position="1"/>
    </location>
</feature>
<comment type="similarity">
    <text evidence="1">Belongs to the TRAFAC class TrmE-Era-EngA-EngB-Septin-like GTPase superfamily. AIG1/Toc34/Toc159-like paraseptin GTPase family. IAN subfamily.</text>
</comment>
<evidence type="ECO:0000259" key="6">
    <source>
        <dbReference type="PROSITE" id="PS51720"/>
    </source>
</evidence>
<evidence type="ECO:0000256" key="2">
    <source>
        <dbReference type="ARBA" id="ARBA00022741"/>
    </source>
</evidence>
<dbReference type="CDD" id="cd01852">
    <property type="entry name" value="AIG1"/>
    <property type="match status" value="1"/>
</dbReference>
<evidence type="ECO:0000256" key="1">
    <source>
        <dbReference type="ARBA" id="ARBA00008535"/>
    </source>
</evidence>
<organism evidence="7 8">
    <name type="scientific">Hemibagrus guttatus</name>
    <dbReference type="NCBI Taxonomy" id="175788"/>
    <lineage>
        <taxon>Eukaryota</taxon>
        <taxon>Metazoa</taxon>
        <taxon>Chordata</taxon>
        <taxon>Craniata</taxon>
        <taxon>Vertebrata</taxon>
        <taxon>Euteleostomi</taxon>
        <taxon>Actinopterygii</taxon>
        <taxon>Neopterygii</taxon>
        <taxon>Teleostei</taxon>
        <taxon>Ostariophysi</taxon>
        <taxon>Siluriformes</taxon>
        <taxon>Bagridae</taxon>
        <taxon>Hemibagrus</taxon>
    </lineage>
</organism>
<proteinExistence type="inferred from homology"/>
<reference evidence="7" key="1">
    <citation type="submission" date="2023-06" db="EMBL/GenBank/DDBJ databases">
        <title>Male Hemibagrus guttatus genome.</title>
        <authorList>
            <person name="Bian C."/>
        </authorList>
    </citation>
    <scope>NUCLEOTIDE SEQUENCE</scope>
    <source>
        <strain evidence="7">Male_cb2023</strain>
        <tissue evidence="7">Muscle</tissue>
    </source>
</reference>
<dbReference type="InterPro" id="IPR027417">
    <property type="entry name" value="P-loop_NTPase"/>
</dbReference>
<dbReference type="EMBL" id="JAUCMX010000001">
    <property type="protein sequence ID" value="KAK3557450.1"/>
    <property type="molecule type" value="Genomic_DNA"/>
</dbReference>
<dbReference type="PANTHER" id="PTHR10903:SF170">
    <property type="entry name" value="GTPASE IMAP FAMILY MEMBER 7"/>
    <property type="match status" value="1"/>
</dbReference>
<dbReference type="SUPFAM" id="SSF52540">
    <property type="entry name" value="P-loop containing nucleoside triphosphate hydrolases"/>
    <property type="match status" value="1"/>
</dbReference>
<evidence type="ECO:0000256" key="5">
    <source>
        <dbReference type="SAM" id="MobiDB-lite"/>
    </source>
</evidence>
<feature type="region of interest" description="Disordered" evidence="5">
    <location>
        <begin position="560"/>
        <end position="669"/>
    </location>
</feature>
<keyword evidence="8" id="KW-1185">Reference proteome</keyword>
<evidence type="ECO:0000256" key="4">
    <source>
        <dbReference type="SAM" id="Coils"/>
    </source>
</evidence>
<dbReference type="FunFam" id="3.40.50.300:FF:000366">
    <property type="entry name" value="GTPase, IMAP family member 2"/>
    <property type="match status" value="1"/>
</dbReference>
<dbReference type="PANTHER" id="PTHR10903">
    <property type="entry name" value="GTPASE, IMAP FAMILY MEMBER-RELATED"/>
    <property type="match status" value="1"/>
</dbReference>
<feature type="coiled-coil region" evidence="4">
    <location>
        <begin position="189"/>
        <end position="216"/>
    </location>
</feature>
<dbReference type="Gene3D" id="3.40.50.300">
    <property type="entry name" value="P-loop containing nucleotide triphosphate hydrolases"/>
    <property type="match status" value="2"/>
</dbReference>
<dbReference type="InterPro" id="IPR006703">
    <property type="entry name" value="G_AIG1"/>
</dbReference>
<protein>
    <recommendedName>
        <fullName evidence="6">AIG1-type G domain-containing protein</fullName>
    </recommendedName>
</protein>
<evidence type="ECO:0000256" key="3">
    <source>
        <dbReference type="ARBA" id="ARBA00023134"/>
    </source>
</evidence>
<dbReference type="Proteomes" id="UP001274896">
    <property type="component" value="Unassembled WGS sequence"/>
</dbReference>